<dbReference type="AlphaFoldDB" id="A0A368ZFH1"/>
<dbReference type="Proteomes" id="UP000253436">
    <property type="component" value="Unassembled WGS sequence"/>
</dbReference>
<dbReference type="GO" id="GO:0016788">
    <property type="term" value="F:hydrolase activity, acting on ester bonds"/>
    <property type="evidence" value="ECO:0007669"/>
    <property type="project" value="UniProtKB-ARBA"/>
</dbReference>
<proteinExistence type="predicted"/>
<dbReference type="EMBL" id="QPJO01000003">
    <property type="protein sequence ID" value="RCW91656.1"/>
    <property type="molecule type" value="Genomic_DNA"/>
</dbReference>
<dbReference type="InterPro" id="IPR014982">
    <property type="entry name" value="GSCFA"/>
</dbReference>
<feature type="domain" description="GSCFA" evidence="1">
    <location>
        <begin position="23"/>
        <end position="258"/>
    </location>
</feature>
<evidence type="ECO:0000313" key="3">
    <source>
        <dbReference type="Proteomes" id="UP000253436"/>
    </source>
</evidence>
<dbReference type="OrthoDB" id="9807687at2"/>
<evidence type="ECO:0000259" key="1">
    <source>
        <dbReference type="Pfam" id="PF08885"/>
    </source>
</evidence>
<keyword evidence="3" id="KW-1185">Reference proteome</keyword>
<comment type="caution">
    <text evidence="2">The sequence shown here is derived from an EMBL/GenBank/DDBJ whole genome shotgun (WGS) entry which is preliminary data.</text>
</comment>
<accession>A0A368ZFH1</accession>
<protein>
    <submittedName>
        <fullName evidence="2">GSCFA family protein</fullName>
    </submittedName>
</protein>
<dbReference type="SUPFAM" id="SSF52266">
    <property type="entry name" value="SGNH hydrolase"/>
    <property type="match status" value="1"/>
</dbReference>
<dbReference type="InterPro" id="IPR036514">
    <property type="entry name" value="SGNH_hydro_sf"/>
</dbReference>
<sequence length="316" mass="36213">MKLQTAIPLPKQQHNLIDYHSQLLLLGSCFSENIGDKFAHHKFESLSNPLGILFHPLAIETLISRAINLDYYKADEVQFYNEQWFCLDAHSKLNRTHKADLLAELNAQIDATEKALRSSSHVVITLGTSWVYRHIASDAVVANCHKLPQKQFLKELLPVSQISESLSAIVSLAKSVNPKVSFIFTVSPVRHIKDGFVENTQSKSHLIAAIHEVVDPRAQQYYFPSFEIMMDELRDYRFYGRDLLHPNALAVDYIWEKFKSVWLTDEAIKTAETVASVQKGLQHRPFNAESEAHQKFIQNLETKIQKLQEKFPKLSF</sequence>
<dbReference type="RefSeq" id="WP_114310151.1">
    <property type="nucleotide sequence ID" value="NZ_QPJO01000003.1"/>
</dbReference>
<evidence type="ECO:0000313" key="2">
    <source>
        <dbReference type="EMBL" id="RCW91656.1"/>
    </source>
</evidence>
<reference evidence="2 3" key="1">
    <citation type="submission" date="2018-07" db="EMBL/GenBank/DDBJ databases">
        <title>Genomic Encyclopedia of Type Strains, Phase III (KMG-III): the genomes of soil and plant-associated and newly described type strains.</title>
        <authorList>
            <person name="Whitman W."/>
        </authorList>
    </citation>
    <scope>NUCLEOTIDE SEQUENCE [LARGE SCALE GENOMIC DNA]</scope>
    <source>
        <strain evidence="2 3">CECT 7958</strain>
    </source>
</reference>
<dbReference type="Gene3D" id="3.40.50.1110">
    <property type="entry name" value="SGNH hydrolase"/>
    <property type="match status" value="1"/>
</dbReference>
<dbReference type="PROSITE" id="PS51257">
    <property type="entry name" value="PROKAR_LIPOPROTEIN"/>
    <property type="match status" value="1"/>
</dbReference>
<organism evidence="2 3">
    <name type="scientific">Winogradskyella arenosi</name>
    <dbReference type="NCBI Taxonomy" id="533325"/>
    <lineage>
        <taxon>Bacteria</taxon>
        <taxon>Pseudomonadati</taxon>
        <taxon>Bacteroidota</taxon>
        <taxon>Flavobacteriia</taxon>
        <taxon>Flavobacteriales</taxon>
        <taxon>Flavobacteriaceae</taxon>
        <taxon>Winogradskyella</taxon>
    </lineage>
</organism>
<dbReference type="Pfam" id="PF08885">
    <property type="entry name" value="GSCFA"/>
    <property type="match status" value="1"/>
</dbReference>
<gene>
    <name evidence="2" type="ORF">DFQ08_103492</name>
</gene>
<name>A0A368ZFH1_9FLAO</name>